<name>A0A914E2Q0_9BILA</name>
<protein>
    <submittedName>
        <fullName evidence="3">Uncharacterized protein</fullName>
    </submittedName>
</protein>
<reference evidence="3" key="1">
    <citation type="submission" date="2022-11" db="UniProtKB">
        <authorList>
            <consortium name="WormBaseParasite"/>
        </authorList>
    </citation>
    <scope>IDENTIFICATION</scope>
</reference>
<organism evidence="2 3">
    <name type="scientific">Acrobeloides nanus</name>
    <dbReference type="NCBI Taxonomy" id="290746"/>
    <lineage>
        <taxon>Eukaryota</taxon>
        <taxon>Metazoa</taxon>
        <taxon>Ecdysozoa</taxon>
        <taxon>Nematoda</taxon>
        <taxon>Chromadorea</taxon>
        <taxon>Rhabditida</taxon>
        <taxon>Tylenchina</taxon>
        <taxon>Cephalobomorpha</taxon>
        <taxon>Cephaloboidea</taxon>
        <taxon>Cephalobidae</taxon>
        <taxon>Acrobeloides</taxon>
    </lineage>
</organism>
<proteinExistence type="predicted"/>
<accession>A0A914E2Q0</accession>
<sequence>MAYAILFSTMLGLSAIIFVSVFGTLLAAPTKPEQPAQPNAELESKLNALQQQIAELQKSLSTQQKIQISPVLADQAPAQIPYFNRDERAPYWQPMKRTAPRMVSWQPMKRSQGDTTREQVILAIEAQLSEVLHAGETLGVTAEDVLAHLRQRNANGNGGIFFN</sequence>
<dbReference type="Proteomes" id="UP000887540">
    <property type="component" value="Unplaced"/>
</dbReference>
<evidence type="ECO:0000256" key="1">
    <source>
        <dbReference type="SAM" id="Coils"/>
    </source>
</evidence>
<evidence type="ECO:0000313" key="3">
    <source>
        <dbReference type="WBParaSite" id="ACRNAN_scaffold5038.g24600.t1"/>
    </source>
</evidence>
<feature type="coiled-coil region" evidence="1">
    <location>
        <begin position="39"/>
        <end position="66"/>
    </location>
</feature>
<keyword evidence="1" id="KW-0175">Coiled coil</keyword>
<keyword evidence="2" id="KW-1185">Reference proteome</keyword>
<dbReference type="WBParaSite" id="ACRNAN_scaffold5038.g24600.t1">
    <property type="protein sequence ID" value="ACRNAN_scaffold5038.g24600.t1"/>
    <property type="gene ID" value="ACRNAN_scaffold5038.g24600"/>
</dbReference>
<evidence type="ECO:0000313" key="2">
    <source>
        <dbReference type="Proteomes" id="UP000887540"/>
    </source>
</evidence>
<dbReference type="AlphaFoldDB" id="A0A914E2Q0"/>